<gene>
    <name evidence="2" type="ORF">SAMN05660835_00816</name>
</gene>
<organism evidence="2 3">
    <name type="scientific">Desulfurella multipotens</name>
    <dbReference type="NCBI Taxonomy" id="79269"/>
    <lineage>
        <taxon>Bacteria</taxon>
        <taxon>Pseudomonadati</taxon>
        <taxon>Campylobacterota</taxon>
        <taxon>Desulfurellia</taxon>
        <taxon>Desulfurellales</taxon>
        <taxon>Desulfurellaceae</taxon>
        <taxon>Desulfurella</taxon>
    </lineage>
</organism>
<dbReference type="OrthoDB" id="9781701at2"/>
<dbReference type="GO" id="GO:0047444">
    <property type="term" value="F:N-acylneuraminate-9-phosphate synthase activity"/>
    <property type="evidence" value="ECO:0007669"/>
    <property type="project" value="TreeGrafter"/>
</dbReference>
<dbReference type="RefSeq" id="WP_092128346.1">
    <property type="nucleotide sequence ID" value="NZ_FMYU01000005.1"/>
</dbReference>
<dbReference type="InterPro" id="IPR051690">
    <property type="entry name" value="PseI-like"/>
</dbReference>
<keyword evidence="3" id="KW-1185">Reference proteome</keyword>
<proteinExistence type="predicted"/>
<dbReference type="EMBL" id="FMYU01000005">
    <property type="protein sequence ID" value="SDC42733.1"/>
    <property type="molecule type" value="Genomic_DNA"/>
</dbReference>
<evidence type="ECO:0000313" key="2">
    <source>
        <dbReference type="EMBL" id="SDC42733.1"/>
    </source>
</evidence>
<feature type="domain" description="PseI/NeuA/B-like" evidence="1">
    <location>
        <begin position="23"/>
        <end position="254"/>
    </location>
</feature>
<dbReference type="InterPro" id="IPR013785">
    <property type="entry name" value="Aldolase_TIM"/>
</dbReference>
<dbReference type="Gene3D" id="3.20.20.70">
    <property type="entry name" value="Aldolase class I"/>
    <property type="match status" value="1"/>
</dbReference>
<dbReference type="GO" id="GO:0016051">
    <property type="term" value="P:carbohydrate biosynthetic process"/>
    <property type="evidence" value="ECO:0007669"/>
    <property type="project" value="InterPro"/>
</dbReference>
<evidence type="ECO:0000259" key="1">
    <source>
        <dbReference type="Pfam" id="PF03102"/>
    </source>
</evidence>
<name>A0A1G6LHR6_9BACT</name>
<dbReference type="SUPFAM" id="SSF51569">
    <property type="entry name" value="Aldolase"/>
    <property type="match status" value="1"/>
</dbReference>
<evidence type="ECO:0000313" key="3">
    <source>
        <dbReference type="Proteomes" id="UP000199411"/>
    </source>
</evidence>
<dbReference type="PANTHER" id="PTHR42966">
    <property type="entry name" value="N-ACETYLNEURAMINATE SYNTHASE"/>
    <property type="match status" value="1"/>
</dbReference>
<dbReference type="Proteomes" id="UP000199411">
    <property type="component" value="Unassembled WGS sequence"/>
</dbReference>
<dbReference type="PANTHER" id="PTHR42966:SF1">
    <property type="entry name" value="SIALIC ACID SYNTHASE"/>
    <property type="match status" value="1"/>
</dbReference>
<dbReference type="InterPro" id="IPR013132">
    <property type="entry name" value="PseI/NeuA/B-like_N"/>
</dbReference>
<accession>A0A1G6LHR6</accession>
<dbReference type="Pfam" id="PF03102">
    <property type="entry name" value="NeuB"/>
    <property type="match status" value="1"/>
</dbReference>
<dbReference type="AlphaFoldDB" id="A0A1G6LHR6"/>
<protein>
    <submittedName>
        <fullName evidence="2">N-acetylneuraminate synthase</fullName>
    </submittedName>
</protein>
<reference evidence="3" key="1">
    <citation type="submission" date="2016-10" db="EMBL/GenBank/DDBJ databases">
        <authorList>
            <person name="Varghese N."/>
            <person name="Submissions S."/>
        </authorList>
    </citation>
    <scope>NUCLEOTIDE SEQUENCE [LARGE SCALE GENOMIC DNA]</scope>
    <source>
        <strain evidence="3">DSM 8415</strain>
    </source>
</reference>
<sequence>MVEFIAEVSSNHNNDLNRCFDFIETAAKIGCSGVKFQLFKIDELFAKEALECFEELRNRKKWELNEKYIPEIAKCCADNNIKFICTPFYLDAVDILGPYVNAFKIASYEILWQDLLSKCAKTKKPMIISTGMATLDEVKFAVETVFDNQCTDLTVLHCTSNYPTLPQDCNLSAIQTMRESLPKNIKFGWSDHSVNFGVIHRAIHKYDVSMVEFHMDLDGKGKEYQMGHCYLPNQVESLIKSVKDAFLADGDGKKEPQDSEFKERLWRADPIDGLRPLRGIRDSLCKRQ</sequence>